<keyword evidence="11" id="KW-0809">Transit peptide</keyword>
<dbReference type="SMART" id="SM00482">
    <property type="entry name" value="POLAc"/>
    <property type="match status" value="1"/>
</dbReference>
<evidence type="ECO:0000256" key="5">
    <source>
        <dbReference type="ARBA" id="ARBA00022705"/>
    </source>
</evidence>
<dbReference type="GO" id="GO:0009507">
    <property type="term" value="C:chloroplast"/>
    <property type="evidence" value="ECO:0007669"/>
    <property type="project" value="UniProtKB-ARBA"/>
</dbReference>
<keyword evidence="6" id="KW-0540">Nuclease</keyword>
<dbReference type="InterPro" id="IPR001098">
    <property type="entry name" value="DNA-dir_DNA_pol_A_palm_dom"/>
</dbReference>
<protein>
    <recommendedName>
        <fullName evidence="2">DNA-directed DNA polymerase</fullName>
        <ecNumber evidence="2">2.7.7.7</ecNumber>
    </recommendedName>
</protein>
<dbReference type="GO" id="GO:0008408">
    <property type="term" value="F:3'-5' exonuclease activity"/>
    <property type="evidence" value="ECO:0007669"/>
    <property type="project" value="InterPro"/>
</dbReference>
<dbReference type="PANTHER" id="PTHR10133">
    <property type="entry name" value="DNA POLYMERASE I"/>
    <property type="match status" value="1"/>
</dbReference>
<dbReference type="Gene3D" id="3.30.420.10">
    <property type="entry name" value="Ribonuclease H-like superfamily/Ribonuclease H"/>
    <property type="match status" value="1"/>
</dbReference>
<dbReference type="PRINTS" id="PR00868">
    <property type="entry name" value="DNAPOLI"/>
</dbReference>
<dbReference type="CDD" id="cd06139">
    <property type="entry name" value="DNA_polA_I_Ecoli_like_exo"/>
    <property type="match status" value="1"/>
</dbReference>
<keyword evidence="5" id="KW-0235">DNA replication</keyword>
<dbReference type="FunFam" id="1.10.150.20:FF:000034">
    <property type="entry name" value="DNA polymerase I"/>
    <property type="match status" value="1"/>
</dbReference>
<reference evidence="16" key="5">
    <citation type="journal article" date="2021" name="G3 (Bethesda)">
        <title>Aegilops tauschii genome assembly Aet v5.0 features greater sequence contiguity and improved annotation.</title>
        <authorList>
            <person name="Wang L."/>
            <person name="Zhu T."/>
            <person name="Rodriguez J.C."/>
            <person name="Deal K.R."/>
            <person name="Dubcovsky J."/>
            <person name="McGuire P.E."/>
            <person name="Lux T."/>
            <person name="Spannagl M."/>
            <person name="Mayer K.F.X."/>
            <person name="Baldrich P."/>
            <person name="Meyers B.C."/>
            <person name="Huo N."/>
            <person name="Gu Y.Q."/>
            <person name="Zhou H."/>
            <person name="Devos K.M."/>
            <person name="Bennetzen J.L."/>
            <person name="Unver T."/>
            <person name="Budak H."/>
            <person name="Gulick P.J."/>
            <person name="Galiba G."/>
            <person name="Kalapos B."/>
            <person name="Nelson D.R."/>
            <person name="Li P."/>
            <person name="You F.M."/>
            <person name="Luo M.C."/>
            <person name="Dvorak J."/>
        </authorList>
    </citation>
    <scope>NUCLEOTIDE SEQUENCE [LARGE SCALE GENOMIC DNA]</scope>
    <source>
        <strain evidence="16">cv. AL8/78</strain>
    </source>
</reference>
<evidence type="ECO:0000256" key="2">
    <source>
        <dbReference type="ARBA" id="ARBA00012417"/>
    </source>
</evidence>
<keyword evidence="10" id="KW-0239">DNA-directed DNA polymerase</keyword>
<dbReference type="InterPro" id="IPR012337">
    <property type="entry name" value="RNaseH-like_sf"/>
</dbReference>
<evidence type="ECO:0000256" key="12">
    <source>
        <dbReference type="ARBA" id="ARBA00023125"/>
    </source>
</evidence>
<dbReference type="Gene3D" id="1.10.150.20">
    <property type="entry name" value="5' to 3' exonuclease, C-terminal subdomain"/>
    <property type="match status" value="1"/>
</dbReference>
<dbReference type="InterPro" id="IPR002562">
    <property type="entry name" value="3'-5'_exonuclease_dom"/>
</dbReference>
<reference evidence="17" key="2">
    <citation type="journal article" date="2017" name="Nat. Plants">
        <title>The Aegilops tauschii genome reveals multiple impacts of transposons.</title>
        <authorList>
            <person name="Zhao G."/>
            <person name="Zou C."/>
            <person name="Li K."/>
            <person name="Wang K."/>
            <person name="Li T."/>
            <person name="Gao L."/>
            <person name="Zhang X."/>
            <person name="Wang H."/>
            <person name="Yang Z."/>
            <person name="Liu X."/>
            <person name="Jiang W."/>
            <person name="Mao L."/>
            <person name="Kong X."/>
            <person name="Jiao Y."/>
            <person name="Jia J."/>
        </authorList>
    </citation>
    <scope>NUCLEOTIDE SEQUENCE [LARGE SCALE GENOMIC DNA]</scope>
    <source>
        <strain evidence="17">cv. AL8/78</strain>
    </source>
</reference>
<evidence type="ECO:0000256" key="11">
    <source>
        <dbReference type="ARBA" id="ARBA00022946"/>
    </source>
</evidence>
<feature type="domain" description="DNA-directed DNA polymerase family A palm" evidence="15">
    <location>
        <begin position="737"/>
        <end position="967"/>
    </location>
</feature>
<dbReference type="GO" id="GO:0006302">
    <property type="term" value="P:double-strand break repair"/>
    <property type="evidence" value="ECO:0007669"/>
    <property type="project" value="TreeGrafter"/>
</dbReference>
<evidence type="ECO:0000256" key="1">
    <source>
        <dbReference type="ARBA" id="ARBA00007705"/>
    </source>
</evidence>
<dbReference type="EnsemblPlants" id="AET2Gv21163200.17">
    <property type="protein sequence ID" value="AET2Gv21163200.17"/>
    <property type="gene ID" value="AET2Gv21163200"/>
</dbReference>
<keyword evidence="4" id="KW-0548">Nucleotidyltransferase</keyword>
<keyword evidence="12" id="KW-0238">DNA-binding</keyword>
<reference evidence="16" key="4">
    <citation type="submission" date="2019-03" db="UniProtKB">
        <authorList>
            <consortium name="EnsemblPlants"/>
        </authorList>
    </citation>
    <scope>IDENTIFICATION</scope>
</reference>
<dbReference type="EC" id="2.7.7.7" evidence="2"/>
<dbReference type="InterPro" id="IPR002298">
    <property type="entry name" value="DNA_polymerase_A"/>
</dbReference>
<dbReference type="InterPro" id="IPR043502">
    <property type="entry name" value="DNA/RNA_pol_sf"/>
</dbReference>
<dbReference type="CDD" id="cd08640">
    <property type="entry name" value="DNA_pol_A_plastid_like"/>
    <property type="match status" value="1"/>
</dbReference>
<dbReference type="Proteomes" id="UP000015105">
    <property type="component" value="Chromosome 2D"/>
</dbReference>
<dbReference type="GO" id="GO:0003887">
    <property type="term" value="F:DNA-directed DNA polymerase activity"/>
    <property type="evidence" value="ECO:0007669"/>
    <property type="project" value="UniProtKB-KW"/>
</dbReference>
<evidence type="ECO:0000256" key="10">
    <source>
        <dbReference type="ARBA" id="ARBA00022932"/>
    </source>
</evidence>
<evidence type="ECO:0000256" key="8">
    <source>
        <dbReference type="ARBA" id="ARBA00022801"/>
    </source>
</evidence>
<dbReference type="Gramene" id="AET2Gv21163200.17">
    <property type="protein sequence ID" value="AET2Gv21163200.17"/>
    <property type="gene ID" value="AET2Gv21163200"/>
</dbReference>
<reference evidence="17" key="1">
    <citation type="journal article" date="2014" name="Science">
        <title>Ancient hybridizations among the ancestral genomes of bread wheat.</title>
        <authorList>
            <consortium name="International Wheat Genome Sequencing Consortium,"/>
            <person name="Marcussen T."/>
            <person name="Sandve S.R."/>
            <person name="Heier L."/>
            <person name="Spannagl M."/>
            <person name="Pfeifer M."/>
            <person name="Jakobsen K.S."/>
            <person name="Wulff B.B."/>
            <person name="Steuernagel B."/>
            <person name="Mayer K.F."/>
            <person name="Olsen O.A."/>
        </authorList>
    </citation>
    <scope>NUCLEOTIDE SEQUENCE [LARGE SCALE GENOMIC DNA]</scope>
    <source>
        <strain evidence="17">cv. AL8/78</strain>
    </source>
</reference>
<evidence type="ECO:0000313" key="17">
    <source>
        <dbReference type="Proteomes" id="UP000015105"/>
    </source>
</evidence>
<dbReference type="Gene3D" id="3.30.70.370">
    <property type="match status" value="1"/>
</dbReference>
<evidence type="ECO:0000256" key="3">
    <source>
        <dbReference type="ARBA" id="ARBA00022679"/>
    </source>
</evidence>
<keyword evidence="9" id="KW-0269">Exonuclease</keyword>
<dbReference type="AlphaFoldDB" id="A0A453DAB4"/>
<dbReference type="SUPFAM" id="SSF53098">
    <property type="entry name" value="Ribonuclease H-like"/>
    <property type="match status" value="1"/>
</dbReference>
<evidence type="ECO:0000256" key="14">
    <source>
        <dbReference type="ARBA" id="ARBA00049244"/>
    </source>
</evidence>
<comment type="similarity">
    <text evidence="1">Belongs to the DNA polymerase type-A family.</text>
</comment>
<evidence type="ECO:0000313" key="16">
    <source>
        <dbReference type="EnsemblPlants" id="AET2Gv21163200.17"/>
    </source>
</evidence>
<evidence type="ECO:0000256" key="9">
    <source>
        <dbReference type="ARBA" id="ARBA00022839"/>
    </source>
</evidence>
<dbReference type="PANTHER" id="PTHR10133:SF61">
    <property type="entry name" value="WHITE SEEDLING2"/>
    <property type="match status" value="1"/>
</dbReference>
<dbReference type="GO" id="GO:0003677">
    <property type="term" value="F:DNA binding"/>
    <property type="evidence" value="ECO:0007669"/>
    <property type="project" value="UniProtKB-KW"/>
</dbReference>
<dbReference type="Pfam" id="PF00476">
    <property type="entry name" value="DNA_pol_A"/>
    <property type="match status" value="2"/>
</dbReference>
<evidence type="ECO:0000256" key="4">
    <source>
        <dbReference type="ARBA" id="ARBA00022695"/>
    </source>
</evidence>
<evidence type="ECO:0000259" key="15">
    <source>
        <dbReference type="SMART" id="SM00482"/>
    </source>
</evidence>
<evidence type="ECO:0000256" key="13">
    <source>
        <dbReference type="ARBA" id="ARBA00023204"/>
    </source>
</evidence>
<name>A0A453DAB4_AEGTS</name>
<evidence type="ECO:0000256" key="7">
    <source>
        <dbReference type="ARBA" id="ARBA00022763"/>
    </source>
</evidence>
<dbReference type="SUPFAM" id="SSF56672">
    <property type="entry name" value="DNA/RNA polymerases"/>
    <property type="match status" value="1"/>
</dbReference>
<keyword evidence="8" id="KW-0378">Hydrolase</keyword>
<keyword evidence="17" id="KW-1185">Reference proteome</keyword>
<comment type="catalytic activity">
    <reaction evidence="14">
        <text>DNA(n) + a 2'-deoxyribonucleoside 5'-triphosphate = DNA(n+1) + diphosphate</text>
        <dbReference type="Rhea" id="RHEA:22508"/>
        <dbReference type="Rhea" id="RHEA-COMP:17339"/>
        <dbReference type="Rhea" id="RHEA-COMP:17340"/>
        <dbReference type="ChEBI" id="CHEBI:33019"/>
        <dbReference type="ChEBI" id="CHEBI:61560"/>
        <dbReference type="ChEBI" id="CHEBI:173112"/>
        <dbReference type="EC" id="2.7.7.7"/>
    </reaction>
</comment>
<keyword evidence="7" id="KW-0227">DNA damage</keyword>
<dbReference type="InterPro" id="IPR036397">
    <property type="entry name" value="RNaseH_sf"/>
</dbReference>
<dbReference type="FunFam" id="3.30.420.10:FF:000051">
    <property type="entry name" value="DNA polymerase I"/>
    <property type="match status" value="1"/>
</dbReference>
<keyword evidence="3" id="KW-0808">Transferase</keyword>
<dbReference type="Pfam" id="PF01612">
    <property type="entry name" value="DNA_pol_A_exo1"/>
    <property type="match status" value="1"/>
</dbReference>
<reference evidence="16" key="3">
    <citation type="journal article" date="2017" name="Nature">
        <title>Genome sequence of the progenitor of the wheat D genome Aegilops tauschii.</title>
        <authorList>
            <person name="Luo M.C."/>
            <person name="Gu Y.Q."/>
            <person name="Puiu D."/>
            <person name="Wang H."/>
            <person name="Twardziok S.O."/>
            <person name="Deal K.R."/>
            <person name="Huo N."/>
            <person name="Zhu T."/>
            <person name="Wang L."/>
            <person name="Wang Y."/>
            <person name="McGuire P.E."/>
            <person name="Liu S."/>
            <person name="Long H."/>
            <person name="Ramasamy R.K."/>
            <person name="Rodriguez J.C."/>
            <person name="Van S.L."/>
            <person name="Yuan L."/>
            <person name="Wang Z."/>
            <person name="Xia Z."/>
            <person name="Xiao L."/>
            <person name="Anderson O.D."/>
            <person name="Ouyang S."/>
            <person name="Liang Y."/>
            <person name="Zimin A.V."/>
            <person name="Pertea G."/>
            <person name="Qi P."/>
            <person name="Bennetzen J.L."/>
            <person name="Dai X."/>
            <person name="Dawson M.W."/>
            <person name="Muller H.G."/>
            <person name="Kugler K."/>
            <person name="Rivarola-Duarte L."/>
            <person name="Spannagl M."/>
            <person name="Mayer K.F.X."/>
            <person name="Lu F.H."/>
            <person name="Bevan M.W."/>
            <person name="Leroy P."/>
            <person name="Li P."/>
            <person name="You F.M."/>
            <person name="Sun Q."/>
            <person name="Liu Z."/>
            <person name="Lyons E."/>
            <person name="Wicker T."/>
            <person name="Salzberg S.L."/>
            <person name="Devos K.M."/>
            <person name="Dvorak J."/>
        </authorList>
    </citation>
    <scope>NUCLEOTIDE SEQUENCE [LARGE SCALE GENOMIC DNA]</scope>
    <source>
        <strain evidence="16">cv. AL8/78</strain>
    </source>
</reference>
<organism evidence="16 17">
    <name type="scientific">Aegilops tauschii subsp. strangulata</name>
    <name type="common">Goatgrass</name>
    <dbReference type="NCBI Taxonomy" id="200361"/>
    <lineage>
        <taxon>Eukaryota</taxon>
        <taxon>Viridiplantae</taxon>
        <taxon>Streptophyta</taxon>
        <taxon>Embryophyta</taxon>
        <taxon>Tracheophyta</taxon>
        <taxon>Spermatophyta</taxon>
        <taxon>Magnoliopsida</taxon>
        <taxon>Liliopsida</taxon>
        <taxon>Poales</taxon>
        <taxon>Poaceae</taxon>
        <taxon>BOP clade</taxon>
        <taxon>Pooideae</taxon>
        <taxon>Triticodae</taxon>
        <taxon>Triticeae</taxon>
        <taxon>Triticinae</taxon>
        <taxon>Aegilops</taxon>
    </lineage>
</organism>
<dbReference type="GO" id="GO:0006261">
    <property type="term" value="P:DNA-templated DNA replication"/>
    <property type="evidence" value="ECO:0007669"/>
    <property type="project" value="InterPro"/>
</dbReference>
<evidence type="ECO:0000256" key="6">
    <source>
        <dbReference type="ARBA" id="ARBA00022722"/>
    </source>
</evidence>
<keyword evidence="13" id="KW-0234">DNA repair</keyword>
<accession>A0A453DAB4</accession>
<proteinExistence type="inferred from homology"/>
<sequence>LLLSLMHCPGVLSLTSEMIMTGRQGYSHSSGLGINDNSAFRPGVYLNFNVQSSAQEWKEESKRICSIKTTNAVMNNVYNGYALRSGNLHHDPLEDCKTSNQSSLYSVRERMAPNSLANRHANMELAKHHVTSPTAGAVSALTSAVNYDIKPLNRSSGSEVEIQWPNGSKIDASLPNIHQVKKGLQFDDLAMDGYNEAEHECIAKTALQPPPAKAPLSEEAKEARKALATIYDKVLVVDTVESARSVVQLLTTKYKSFIHACDTEVSNIDVKQETPVGHGDVTCFSIYSASSDAEADFGNGKTCIWVDVLDGERDVLMEFVPFFEDSAIRKVWHNYSFDKHVIENYGIKVAGFHADTMHLARLWDSSRRLDGGYSLEGLTNDSRVMGVVPKELQKIGKRSMKTIFGRKKIKKDGSEGKITTIESVEVLQREDRELWISYSSLDSMSTLRLYESLKSKLEKKHWTFDGCPRGSLYDFYEEYWRPFGAILVKMETAGMLVDRAYLSEVEKVAVAQRKVAADKFQKWASKYCPDAKYMNVNSDTQIRQLFFGGIENRRNPGEFLPKSRALKVPNDVNTVTEGKKAPKYRTIEICSIVEGLKPEVFTASGWPSVSGDALRSLAGKLKTDLYTTEDAEDDEYVSDSEISVDDVEDATSYGTAYKAFGGGKEGKEACYAIAALCEICSIDSLISNFILPLQGNRISCKEGRIHCSLNINTETGRLSARAPNLQNQPALEKDRYKIRQAFVAAPGNSLIVADYGQLELRILAHLANCRSMLDAFKAGGDFHSRTAMNMYQHIREAVEEKRVLLEWDPQPGQEKPPVPLLKDAFGAERRKAKMLNFSIAYGKTAAGLARDWKVSKREADDTLDLWYSDRKEVKSWQREQKELAYEKSEVYTLLGRSRRFPNIASVSSKQWKHIERAAINAPVQGSAADVAMCAMIEIERNTRLKELGWTLLLQVHDEVILEGPSESADVAKAIVVECMSKPFYGTNILSVDLAVDAKCAQNWYAAK</sequence>